<dbReference type="SUPFAM" id="SSF52317">
    <property type="entry name" value="Class I glutamine amidotransferase-like"/>
    <property type="match status" value="1"/>
</dbReference>
<dbReference type="RefSeq" id="WP_106726674.1">
    <property type="nucleotide sequence ID" value="NZ_PXYL01000018.1"/>
</dbReference>
<dbReference type="OrthoDB" id="9813383at2"/>
<dbReference type="GO" id="GO:0033969">
    <property type="term" value="F:gamma-glutamyl-gamma-aminobutyrate hydrolase activity"/>
    <property type="evidence" value="ECO:0007669"/>
    <property type="project" value="TreeGrafter"/>
</dbReference>
<evidence type="ECO:0000313" key="1">
    <source>
        <dbReference type="EMBL" id="PSJ56484.1"/>
    </source>
</evidence>
<accession>A0A2P7S1Y2</accession>
<keyword evidence="1" id="KW-0378">Hydrolase</keyword>
<evidence type="ECO:0000313" key="2">
    <source>
        <dbReference type="Proteomes" id="UP000240653"/>
    </source>
</evidence>
<dbReference type="AlphaFoldDB" id="A0A2P7S1Y2"/>
<dbReference type="EMBL" id="PXYL01000018">
    <property type="protein sequence ID" value="PSJ56484.1"/>
    <property type="molecule type" value="Genomic_DNA"/>
</dbReference>
<dbReference type="Gene3D" id="3.40.50.880">
    <property type="match status" value="1"/>
</dbReference>
<keyword evidence="2" id="KW-1185">Reference proteome</keyword>
<dbReference type="PANTHER" id="PTHR43235">
    <property type="entry name" value="GLUTAMINE AMIDOTRANSFERASE PB2B2.05-RELATED"/>
    <property type="match status" value="1"/>
</dbReference>
<dbReference type="PANTHER" id="PTHR43235:SF1">
    <property type="entry name" value="GLUTAMINE AMIDOTRANSFERASE PB2B2.05-RELATED"/>
    <property type="match status" value="1"/>
</dbReference>
<gene>
    <name evidence="1" type="ORF">C7I85_24730</name>
</gene>
<organism evidence="1 2">
    <name type="scientific">Pseudaminobacter soli</name>
    <name type="common">ex Li et al. 2025</name>
    <dbReference type="NCBI Taxonomy" id="1295366"/>
    <lineage>
        <taxon>Bacteria</taxon>
        <taxon>Pseudomonadati</taxon>
        <taxon>Pseudomonadota</taxon>
        <taxon>Alphaproteobacteria</taxon>
        <taxon>Hyphomicrobiales</taxon>
        <taxon>Phyllobacteriaceae</taxon>
        <taxon>Pseudaminobacter</taxon>
    </lineage>
</organism>
<comment type="caution">
    <text evidence="1">The sequence shown here is derived from an EMBL/GenBank/DDBJ whole genome shotgun (WGS) entry which is preliminary data.</text>
</comment>
<dbReference type="InterPro" id="IPR029062">
    <property type="entry name" value="Class_I_gatase-like"/>
</dbReference>
<dbReference type="GO" id="GO:0005829">
    <property type="term" value="C:cytosol"/>
    <property type="evidence" value="ECO:0007669"/>
    <property type="project" value="TreeGrafter"/>
</dbReference>
<protein>
    <submittedName>
        <fullName evidence="1">Gamma-glutamyl-gamma-aminobutyrate hydrolase</fullName>
    </submittedName>
</protein>
<dbReference type="PROSITE" id="PS51273">
    <property type="entry name" value="GATASE_TYPE_1"/>
    <property type="match status" value="1"/>
</dbReference>
<dbReference type="GO" id="GO:0006598">
    <property type="term" value="P:polyamine catabolic process"/>
    <property type="evidence" value="ECO:0007669"/>
    <property type="project" value="TreeGrafter"/>
</dbReference>
<sequence>MKRKSTIAVIMDENTSDDGSRYDTSKSYFTAVSRAGAFPFGIPYVPELVDQVVEEFDGFLSVGGRINFPKDWYVEGDRSKYRPSDRLSVELALMEGFLARNKPVLGICNGMQMLACLNGCRMVSDVHSSWPGAINHDRGNLLHDVHIQAGTRMADIFNAETFGVNTFHREAIVEISSNVVVTARGSDGVVEAIEVPSQSFAMGLQWHPELLDAEAHPGSRIFDAFVEAASLRP</sequence>
<proteinExistence type="predicted"/>
<reference evidence="1 2" key="1">
    <citation type="submission" date="2018-03" db="EMBL/GenBank/DDBJ databases">
        <title>The draft genome of Mesorhizobium soli JCM 19897.</title>
        <authorList>
            <person name="Li L."/>
            <person name="Liu L."/>
            <person name="Liang L."/>
            <person name="Wang T."/>
            <person name="Zhang X."/>
        </authorList>
    </citation>
    <scope>NUCLEOTIDE SEQUENCE [LARGE SCALE GENOMIC DNA]</scope>
    <source>
        <strain evidence="1 2">JCM 19897</strain>
    </source>
</reference>
<dbReference type="InterPro" id="IPR011697">
    <property type="entry name" value="Peptidase_C26"/>
</dbReference>
<dbReference type="InterPro" id="IPR044668">
    <property type="entry name" value="PuuD-like"/>
</dbReference>
<dbReference type="Pfam" id="PF07722">
    <property type="entry name" value="Peptidase_C26"/>
    <property type="match status" value="1"/>
</dbReference>
<dbReference type="Proteomes" id="UP000240653">
    <property type="component" value="Unassembled WGS sequence"/>
</dbReference>
<name>A0A2P7S1Y2_9HYPH</name>